<dbReference type="GO" id="GO:0004714">
    <property type="term" value="F:transmembrane receptor protein tyrosine kinase activity"/>
    <property type="evidence" value="ECO:0007669"/>
    <property type="project" value="TreeGrafter"/>
</dbReference>
<evidence type="ECO:0000313" key="4">
    <source>
        <dbReference type="Proteomes" id="UP000299102"/>
    </source>
</evidence>
<dbReference type="PANTHER" id="PTHR24416:SF611">
    <property type="entry name" value="TYROSINE-PROTEIN KINASE TRANSMEMBRANE RECEPTOR ROR"/>
    <property type="match status" value="1"/>
</dbReference>
<dbReference type="GO" id="GO:0005886">
    <property type="term" value="C:plasma membrane"/>
    <property type="evidence" value="ECO:0007669"/>
    <property type="project" value="TreeGrafter"/>
</dbReference>
<evidence type="ECO:0000259" key="2">
    <source>
        <dbReference type="Pfam" id="PF07714"/>
    </source>
</evidence>
<dbReference type="Proteomes" id="UP000299102">
    <property type="component" value="Unassembled WGS sequence"/>
</dbReference>
<reference evidence="3 4" key="1">
    <citation type="journal article" date="2019" name="Commun. Biol.">
        <title>The bagworm genome reveals a unique fibroin gene that provides high tensile strength.</title>
        <authorList>
            <person name="Kono N."/>
            <person name="Nakamura H."/>
            <person name="Ohtoshi R."/>
            <person name="Tomita M."/>
            <person name="Numata K."/>
            <person name="Arakawa K."/>
        </authorList>
    </citation>
    <scope>NUCLEOTIDE SEQUENCE [LARGE SCALE GENOMIC DNA]</scope>
</reference>
<accession>A0A4C1STD6</accession>
<dbReference type="EMBL" id="BGZK01003755">
    <property type="protein sequence ID" value="GBP04311.1"/>
    <property type="molecule type" value="Genomic_DNA"/>
</dbReference>
<dbReference type="AlphaFoldDB" id="A0A4C1STD6"/>
<protein>
    <submittedName>
        <fullName evidence="3">Tyrosine-protein kinase Wsck</fullName>
    </submittedName>
</protein>
<dbReference type="Gene3D" id="1.10.510.10">
    <property type="entry name" value="Transferase(Phosphotransferase) domain 1"/>
    <property type="match status" value="1"/>
</dbReference>
<dbReference type="STRING" id="151549.A0A4C1STD6"/>
<sequence length="129" mass="14473">MDGTRSAQISTFFHKVRCLVVCCGGLGCCSLGATPYAQINNSNKVLDALKSGSRPAQPAFVYEDLYQMLLNCWTLEPSERITFEDITLNVRQLMTSPRHALNFDSPNEYAKTDVLNALPFYLPMLEMEN</sequence>
<dbReference type="Pfam" id="PF07714">
    <property type="entry name" value="PK_Tyr_Ser-Thr"/>
    <property type="match status" value="1"/>
</dbReference>
<evidence type="ECO:0000313" key="3">
    <source>
        <dbReference type="EMBL" id="GBP04311.1"/>
    </source>
</evidence>
<dbReference type="InterPro" id="IPR011009">
    <property type="entry name" value="Kinase-like_dom_sf"/>
</dbReference>
<feature type="domain" description="Serine-threonine/tyrosine-protein kinase catalytic" evidence="2">
    <location>
        <begin position="29"/>
        <end position="87"/>
    </location>
</feature>
<keyword evidence="3" id="KW-0418">Kinase</keyword>
<feature type="chain" id="PRO_5020021529" evidence="1">
    <location>
        <begin position="19"/>
        <end position="129"/>
    </location>
</feature>
<keyword evidence="3" id="KW-0808">Transferase</keyword>
<comment type="caution">
    <text evidence="3">The sequence shown here is derived from an EMBL/GenBank/DDBJ whole genome shotgun (WGS) entry which is preliminary data.</text>
</comment>
<feature type="signal peptide" evidence="1">
    <location>
        <begin position="1"/>
        <end position="18"/>
    </location>
</feature>
<dbReference type="OrthoDB" id="9943809at2759"/>
<dbReference type="PANTHER" id="PTHR24416">
    <property type="entry name" value="TYROSINE-PROTEIN KINASE RECEPTOR"/>
    <property type="match status" value="1"/>
</dbReference>
<dbReference type="GO" id="GO:0007169">
    <property type="term" value="P:cell surface receptor protein tyrosine kinase signaling pathway"/>
    <property type="evidence" value="ECO:0007669"/>
    <property type="project" value="TreeGrafter"/>
</dbReference>
<keyword evidence="1" id="KW-0732">Signal</keyword>
<gene>
    <name evidence="3" type="primary">Wsck</name>
    <name evidence="3" type="ORF">EVAR_70569_1</name>
</gene>
<name>A0A4C1STD6_EUMVA</name>
<dbReference type="PROSITE" id="PS51257">
    <property type="entry name" value="PROKAR_LIPOPROTEIN"/>
    <property type="match status" value="1"/>
</dbReference>
<dbReference type="SUPFAM" id="SSF56112">
    <property type="entry name" value="Protein kinase-like (PK-like)"/>
    <property type="match status" value="1"/>
</dbReference>
<dbReference type="InterPro" id="IPR001245">
    <property type="entry name" value="Ser-Thr/Tyr_kinase_cat_dom"/>
</dbReference>
<organism evidence="3 4">
    <name type="scientific">Eumeta variegata</name>
    <name type="common">Bagworm moth</name>
    <name type="synonym">Eumeta japonica</name>
    <dbReference type="NCBI Taxonomy" id="151549"/>
    <lineage>
        <taxon>Eukaryota</taxon>
        <taxon>Metazoa</taxon>
        <taxon>Ecdysozoa</taxon>
        <taxon>Arthropoda</taxon>
        <taxon>Hexapoda</taxon>
        <taxon>Insecta</taxon>
        <taxon>Pterygota</taxon>
        <taxon>Neoptera</taxon>
        <taxon>Endopterygota</taxon>
        <taxon>Lepidoptera</taxon>
        <taxon>Glossata</taxon>
        <taxon>Ditrysia</taxon>
        <taxon>Tineoidea</taxon>
        <taxon>Psychidae</taxon>
        <taxon>Oiketicinae</taxon>
        <taxon>Eumeta</taxon>
    </lineage>
</organism>
<proteinExistence type="predicted"/>
<dbReference type="GO" id="GO:0043235">
    <property type="term" value="C:receptor complex"/>
    <property type="evidence" value="ECO:0007669"/>
    <property type="project" value="TreeGrafter"/>
</dbReference>
<dbReference type="InterPro" id="IPR050122">
    <property type="entry name" value="RTK"/>
</dbReference>
<keyword evidence="4" id="KW-1185">Reference proteome</keyword>
<evidence type="ECO:0000256" key="1">
    <source>
        <dbReference type="SAM" id="SignalP"/>
    </source>
</evidence>